<dbReference type="OrthoDB" id="640249at2759"/>
<name>A0A811L997_9BILA</name>
<dbReference type="EMBL" id="CAJFDH010000005">
    <property type="protein sequence ID" value="CAD5223858.1"/>
    <property type="molecule type" value="Genomic_DNA"/>
</dbReference>
<dbReference type="InterPro" id="IPR000668">
    <property type="entry name" value="Peptidase_C1A_C"/>
</dbReference>
<dbReference type="Proteomes" id="UP000783686">
    <property type="component" value="Unassembled WGS sequence"/>
</dbReference>
<dbReference type="InterPro" id="IPR013128">
    <property type="entry name" value="Peptidase_C1A"/>
</dbReference>
<organism evidence="3 4">
    <name type="scientific">Bursaphelenchus okinawaensis</name>
    <dbReference type="NCBI Taxonomy" id="465554"/>
    <lineage>
        <taxon>Eukaryota</taxon>
        <taxon>Metazoa</taxon>
        <taxon>Ecdysozoa</taxon>
        <taxon>Nematoda</taxon>
        <taxon>Chromadorea</taxon>
        <taxon>Rhabditida</taxon>
        <taxon>Tylenchina</taxon>
        <taxon>Tylenchomorpha</taxon>
        <taxon>Aphelenchoidea</taxon>
        <taxon>Aphelenchoididae</taxon>
        <taxon>Bursaphelenchus</taxon>
    </lineage>
</organism>
<dbReference type="EMBL" id="CAJFCW020000005">
    <property type="protein sequence ID" value="CAG9119004.1"/>
    <property type="molecule type" value="Genomic_DNA"/>
</dbReference>
<sequence>MKLVYCQQEDFDARDRFLNCALSLGRVPNQGSCLASWALQASAVITDRYCIEQFGMSLSYVNSMNVISCCNGCVEDCSQDGNVENAFLYAMYYGVVASLLKPDACMSYFDSCLINGNLNQDASFDVSFNPCKEREWDEIPKCVSGCQSPLPFRKIKIRGVEKIFDEKKMKDDIMANGPAAAEIDLYSDLISYQTGVYSPSPNAFIVGKQTVKIVGWGSDNGTSYWLAVNSWGENWGLHGVVKIAEDANLVTEVWVPIF</sequence>
<proteinExistence type="inferred from homology"/>
<comment type="similarity">
    <text evidence="1">Belongs to the peptidase C1 family.</text>
</comment>
<dbReference type="Proteomes" id="UP000614601">
    <property type="component" value="Unassembled WGS sequence"/>
</dbReference>
<dbReference type="SUPFAM" id="SSF54001">
    <property type="entry name" value="Cysteine proteinases"/>
    <property type="match status" value="1"/>
</dbReference>
<dbReference type="InterPro" id="IPR038765">
    <property type="entry name" value="Papain-like_cys_pep_sf"/>
</dbReference>
<gene>
    <name evidence="3" type="ORF">BOKJ2_LOCUS10628</name>
</gene>
<evidence type="ECO:0000313" key="4">
    <source>
        <dbReference type="Proteomes" id="UP000614601"/>
    </source>
</evidence>
<dbReference type="PANTHER" id="PTHR12411">
    <property type="entry name" value="CYSTEINE PROTEASE FAMILY C1-RELATED"/>
    <property type="match status" value="1"/>
</dbReference>
<dbReference type="AlphaFoldDB" id="A0A811L997"/>
<evidence type="ECO:0000313" key="3">
    <source>
        <dbReference type="EMBL" id="CAD5223858.1"/>
    </source>
</evidence>
<dbReference type="SMART" id="SM00645">
    <property type="entry name" value="Pept_C1"/>
    <property type="match status" value="1"/>
</dbReference>
<evidence type="ECO:0000256" key="1">
    <source>
        <dbReference type="ARBA" id="ARBA00008455"/>
    </source>
</evidence>
<dbReference type="Gene3D" id="3.90.70.10">
    <property type="entry name" value="Cysteine proteinases"/>
    <property type="match status" value="1"/>
</dbReference>
<dbReference type="Pfam" id="PF00112">
    <property type="entry name" value="Peptidase_C1"/>
    <property type="match status" value="1"/>
</dbReference>
<dbReference type="GO" id="GO:0008234">
    <property type="term" value="F:cysteine-type peptidase activity"/>
    <property type="evidence" value="ECO:0007669"/>
    <property type="project" value="InterPro"/>
</dbReference>
<comment type="caution">
    <text evidence="3">The sequence shown here is derived from an EMBL/GenBank/DDBJ whole genome shotgun (WGS) entry which is preliminary data.</text>
</comment>
<evidence type="ECO:0000259" key="2">
    <source>
        <dbReference type="SMART" id="SM00645"/>
    </source>
</evidence>
<dbReference type="GO" id="GO:0006508">
    <property type="term" value="P:proteolysis"/>
    <property type="evidence" value="ECO:0007669"/>
    <property type="project" value="InterPro"/>
</dbReference>
<keyword evidence="4" id="KW-1185">Reference proteome</keyword>
<feature type="domain" description="Peptidase C1A papain C-terminal" evidence="2">
    <location>
        <begin position="7"/>
        <end position="257"/>
    </location>
</feature>
<protein>
    <recommendedName>
        <fullName evidence="2">Peptidase C1A papain C-terminal domain-containing protein</fullName>
    </recommendedName>
</protein>
<reference evidence="3" key="1">
    <citation type="submission" date="2020-09" db="EMBL/GenBank/DDBJ databases">
        <authorList>
            <person name="Kikuchi T."/>
        </authorList>
    </citation>
    <scope>NUCLEOTIDE SEQUENCE</scope>
    <source>
        <strain evidence="3">SH1</strain>
    </source>
</reference>
<accession>A0A811L997</accession>